<comment type="caution">
    <text evidence="3">The sequence shown here is derived from an EMBL/GenBank/DDBJ whole genome shotgun (WGS) entry which is preliminary data.</text>
</comment>
<gene>
    <name evidence="3" type="ORF">Poly41_17690</name>
</gene>
<dbReference type="InterPro" id="IPR038740">
    <property type="entry name" value="BioF2-like_GNAT_dom"/>
</dbReference>
<dbReference type="InterPro" id="IPR016181">
    <property type="entry name" value="Acyl_CoA_acyltransferase"/>
</dbReference>
<evidence type="ECO:0000313" key="3">
    <source>
        <dbReference type="EMBL" id="TWU40934.1"/>
    </source>
</evidence>
<dbReference type="Gene3D" id="3.40.630.30">
    <property type="match status" value="1"/>
</dbReference>
<feature type="region of interest" description="Disordered" evidence="1">
    <location>
        <begin position="386"/>
        <end position="407"/>
    </location>
</feature>
<feature type="domain" description="BioF2-like acetyltransferase" evidence="2">
    <location>
        <begin position="217"/>
        <end position="353"/>
    </location>
</feature>
<dbReference type="Pfam" id="PF13480">
    <property type="entry name" value="Acetyltransf_6"/>
    <property type="match status" value="1"/>
</dbReference>
<dbReference type="OrthoDB" id="240921at2"/>
<name>A0A5C6DXI1_9BACT</name>
<proteinExistence type="predicted"/>
<protein>
    <recommendedName>
        <fullName evidence="2">BioF2-like acetyltransferase domain-containing protein</fullName>
    </recommendedName>
</protein>
<organism evidence="3 4">
    <name type="scientific">Novipirellula artificiosorum</name>
    <dbReference type="NCBI Taxonomy" id="2528016"/>
    <lineage>
        <taxon>Bacteria</taxon>
        <taxon>Pseudomonadati</taxon>
        <taxon>Planctomycetota</taxon>
        <taxon>Planctomycetia</taxon>
        <taxon>Pirellulales</taxon>
        <taxon>Pirellulaceae</taxon>
        <taxon>Novipirellula</taxon>
    </lineage>
</organism>
<dbReference type="SUPFAM" id="SSF55729">
    <property type="entry name" value="Acyl-CoA N-acyltransferases (Nat)"/>
    <property type="match status" value="1"/>
</dbReference>
<dbReference type="EMBL" id="SJPV01000002">
    <property type="protein sequence ID" value="TWU40934.1"/>
    <property type="molecule type" value="Genomic_DNA"/>
</dbReference>
<feature type="compositionally biased region" description="Basic and acidic residues" evidence="1">
    <location>
        <begin position="386"/>
        <end position="400"/>
    </location>
</feature>
<reference evidence="3 4" key="1">
    <citation type="submission" date="2019-02" db="EMBL/GenBank/DDBJ databases">
        <title>Deep-cultivation of Planctomycetes and their phenomic and genomic characterization uncovers novel biology.</title>
        <authorList>
            <person name="Wiegand S."/>
            <person name="Jogler M."/>
            <person name="Boedeker C."/>
            <person name="Pinto D."/>
            <person name="Vollmers J."/>
            <person name="Rivas-Marin E."/>
            <person name="Kohn T."/>
            <person name="Peeters S.H."/>
            <person name="Heuer A."/>
            <person name="Rast P."/>
            <person name="Oberbeckmann S."/>
            <person name="Bunk B."/>
            <person name="Jeske O."/>
            <person name="Meyerdierks A."/>
            <person name="Storesund J.E."/>
            <person name="Kallscheuer N."/>
            <person name="Luecker S."/>
            <person name="Lage O.M."/>
            <person name="Pohl T."/>
            <person name="Merkel B.J."/>
            <person name="Hornburger P."/>
            <person name="Mueller R.-W."/>
            <person name="Bruemmer F."/>
            <person name="Labrenz M."/>
            <person name="Spormann A.M."/>
            <person name="Op Den Camp H."/>
            <person name="Overmann J."/>
            <person name="Amann R."/>
            <person name="Jetten M.S.M."/>
            <person name="Mascher T."/>
            <person name="Medema M.H."/>
            <person name="Devos D.P."/>
            <person name="Kaster A.-K."/>
            <person name="Ovreas L."/>
            <person name="Rohde M."/>
            <person name="Galperin M.Y."/>
            <person name="Jogler C."/>
        </authorList>
    </citation>
    <scope>NUCLEOTIDE SEQUENCE [LARGE SCALE GENOMIC DNA]</scope>
    <source>
        <strain evidence="3 4">Poly41</strain>
    </source>
</reference>
<accession>A0A5C6DXI1</accession>
<dbReference type="AlphaFoldDB" id="A0A5C6DXI1"/>
<dbReference type="Proteomes" id="UP000319143">
    <property type="component" value="Unassembled WGS sequence"/>
</dbReference>
<evidence type="ECO:0000256" key="1">
    <source>
        <dbReference type="SAM" id="MobiDB-lite"/>
    </source>
</evidence>
<keyword evidence="4" id="KW-1185">Reference proteome</keyword>
<evidence type="ECO:0000313" key="4">
    <source>
        <dbReference type="Proteomes" id="UP000319143"/>
    </source>
</evidence>
<sequence>MQMEAFDSRVTRRPSGFHFAIAGRIEFLNAADWDSVVAEASLFLSRRYLQSAQEEFAAKILRDFALVYDRDEPVAVIATQSFDVAGDQFLGVKLANKKGLPDEWKRKSLSLLKRRIMMCGNVHTWGPHGVAIAPGQDQERVWQGIAECLYRIRRADRLHGQVDYVIVKDLFDTDPLNAVALKPFRYRSLETEPNMVLTVDPRWQSMDDYLGSLTKRYRAAAKKVRKPFDCGSLTVSPIENVRGEADRILELYKAVASRAAVCLFELSVTTLPRMAESLAEDFVTIGIREDASLIGFVTIVRDRETAIGFYLGLDYEANARLPVYHRLLLAVIEQAIQWRCKAISFGRTALDAKSRLGCKPEATHVWIRHRVPLLNVVVQHVLKNVNHDEPPERNPFKDAESFSNQDD</sequence>
<dbReference type="RefSeq" id="WP_146525451.1">
    <property type="nucleotide sequence ID" value="NZ_SJPV01000002.1"/>
</dbReference>
<evidence type="ECO:0000259" key="2">
    <source>
        <dbReference type="Pfam" id="PF13480"/>
    </source>
</evidence>